<protein>
    <submittedName>
        <fullName evidence="1">Uncharacterized protein</fullName>
    </submittedName>
</protein>
<reference evidence="1 2" key="1">
    <citation type="journal article" date="2014" name="Genome Biol. Evol.">
        <title>The genome of the myxosporean Thelohanellus kitauei shows adaptations to nutrient acquisition within its fish host.</title>
        <authorList>
            <person name="Yang Y."/>
            <person name="Xiong J."/>
            <person name="Zhou Z."/>
            <person name="Huo F."/>
            <person name="Miao W."/>
            <person name="Ran C."/>
            <person name="Liu Y."/>
            <person name="Zhang J."/>
            <person name="Feng J."/>
            <person name="Wang M."/>
            <person name="Wang M."/>
            <person name="Wang L."/>
            <person name="Yao B."/>
        </authorList>
    </citation>
    <scope>NUCLEOTIDE SEQUENCE [LARGE SCALE GENOMIC DNA]</scope>
    <source>
        <strain evidence="1">Wuqing</strain>
    </source>
</reference>
<keyword evidence="2" id="KW-1185">Reference proteome</keyword>
<name>A0A0C2MGN4_THEKT</name>
<comment type="caution">
    <text evidence="1">The sequence shown here is derived from an EMBL/GenBank/DDBJ whole genome shotgun (WGS) entry which is preliminary data.</text>
</comment>
<organism evidence="1 2">
    <name type="scientific">Thelohanellus kitauei</name>
    <name type="common">Myxosporean</name>
    <dbReference type="NCBI Taxonomy" id="669202"/>
    <lineage>
        <taxon>Eukaryota</taxon>
        <taxon>Metazoa</taxon>
        <taxon>Cnidaria</taxon>
        <taxon>Myxozoa</taxon>
        <taxon>Myxosporea</taxon>
        <taxon>Bivalvulida</taxon>
        <taxon>Platysporina</taxon>
        <taxon>Myxobolidae</taxon>
        <taxon>Thelohanellus</taxon>
    </lineage>
</organism>
<proteinExistence type="predicted"/>
<accession>A0A0C2MGN4</accession>
<sequence length="106" mass="12175">MASIITDGSPSSVAKKVGLMKRLSDPVKEIDFNKQFILLHSIIDLIFLYKGVLDMNHATDPLVKFVNFIKEKELDVDPFLDLVAYYVMDYFPKVVLYISKRDIEGF</sequence>
<dbReference type="AlphaFoldDB" id="A0A0C2MGN4"/>
<dbReference type="EMBL" id="JWZT01005407">
    <property type="protein sequence ID" value="KII60851.1"/>
    <property type="molecule type" value="Genomic_DNA"/>
</dbReference>
<evidence type="ECO:0000313" key="2">
    <source>
        <dbReference type="Proteomes" id="UP000031668"/>
    </source>
</evidence>
<gene>
    <name evidence="1" type="ORF">RF11_00603</name>
</gene>
<dbReference type="Proteomes" id="UP000031668">
    <property type="component" value="Unassembled WGS sequence"/>
</dbReference>
<evidence type="ECO:0000313" key="1">
    <source>
        <dbReference type="EMBL" id="KII60851.1"/>
    </source>
</evidence>